<evidence type="ECO:0000313" key="4">
    <source>
        <dbReference type="EMBL" id="CAB4825037.1"/>
    </source>
</evidence>
<sequence>MKKIIAVLTVASALLLSGCSQVGVAASLGSTKITQATVQKSIDDILAERKNVDTAGMTLDAGQDLNRGQLRFHLMAALLKDVAADGKMVVTKAEIDARRETILGQVGGKNALPKALVGAGIAADDLDAYLELIIISEKLSAAAVAAGIPEANTGSEIQKLIIAKAESLKVTVNPRYGTWDPSLGDVVAAKSAGSATSASPTPAP</sequence>
<dbReference type="EMBL" id="CAEZWO010000064">
    <property type="protein sequence ID" value="CAB4661061.1"/>
    <property type="molecule type" value="Genomic_DNA"/>
</dbReference>
<dbReference type="EMBL" id="CAFBMY010000059">
    <property type="protein sequence ID" value="CAB4923987.1"/>
    <property type="molecule type" value="Genomic_DNA"/>
</dbReference>
<reference evidence="8" key="1">
    <citation type="submission" date="2020-05" db="EMBL/GenBank/DDBJ databases">
        <authorList>
            <person name="Chiriac C."/>
            <person name="Salcher M."/>
            <person name="Ghai R."/>
            <person name="Kavagutti S V."/>
        </authorList>
    </citation>
    <scope>NUCLEOTIDE SEQUENCE</scope>
</reference>
<accession>A0A6J7T842</accession>
<gene>
    <name evidence="1" type="ORF">UFOPK2254_00751</name>
    <name evidence="2" type="ORF">UFOPK2646_01156</name>
    <name evidence="3" type="ORF">UFOPK2907_00233</name>
    <name evidence="4" type="ORF">UFOPK3197_00453</name>
    <name evidence="5" type="ORF">UFOPK3241_00378</name>
    <name evidence="6" type="ORF">UFOPK3707_00504</name>
    <name evidence="7" type="ORF">UFOPK3937_00804</name>
    <name evidence="8" type="ORF">UFOPK4265_00485</name>
    <name evidence="9" type="ORF">UFOPK4401_00842</name>
</gene>
<dbReference type="EMBL" id="CAFBOJ010000082">
    <property type="protein sequence ID" value="CAB4982397.1"/>
    <property type="molecule type" value="Genomic_DNA"/>
</dbReference>
<evidence type="ECO:0000313" key="7">
    <source>
        <dbReference type="EMBL" id="CAB4982397.1"/>
    </source>
</evidence>
<evidence type="ECO:0000313" key="1">
    <source>
        <dbReference type="EMBL" id="CAB4661061.1"/>
    </source>
</evidence>
<proteinExistence type="predicted"/>
<name>A0A6J7T842_9ZZZZ</name>
<evidence type="ECO:0000313" key="8">
    <source>
        <dbReference type="EMBL" id="CAB5049050.1"/>
    </source>
</evidence>
<evidence type="ECO:0000313" key="5">
    <source>
        <dbReference type="EMBL" id="CAB4841096.1"/>
    </source>
</evidence>
<dbReference type="EMBL" id="CAFABI010000035">
    <property type="protein sequence ID" value="CAB4825037.1"/>
    <property type="molecule type" value="Genomic_DNA"/>
</dbReference>
<dbReference type="EMBL" id="CAEZZR010000013">
    <property type="protein sequence ID" value="CAB4765905.1"/>
    <property type="molecule type" value="Genomic_DNA"/>
</dbReference>
<evidence type="ECO:0000313" key="6">
    <source>
        <dbReference type="EMBL" id="CAB4923987.1"/>
    </source>
</evidence>
<evidence type="ECO:0000313" key="9">
    <source>
        <dbReference type="EMBL" id="CAB5075863.1"/>
    </source>
</evidence>
<dbReference type="EMBL" id="CAEZYB010000172">
    <property type="protein sequence ID" value="CAB4714634.1"/>
    <property type="molecule type" value="Genomic_DNA"/>
</dbReference>
<protein>
    <submittedName>
        <fullName evidence="8">Unannotated protein</fullName>
    </submittedName>
</protein>
<dbReference type="EMBL" id="CAFBRB010000086">
    <property type="protein sequence ID" value="CAB5075863.1"/>
    <property type="molecule type" value="Genomic_DNA"/>
</dbReference>
<dbReference type="EMBL" id="CAFAZX010000013">
    <property type="protein sequence ID" value="CAB4841096.1"/>
    <property type="molecule type" value="Genomic_DNA"/>
</dbReference>
<evidence type="ECO:0000313" key="2">
    <source>
        <dbReference type="EMBL" id="CAB4714634.1"/>
    </source>
</evidence>
<dbReference type="PROSITE" id="PS51257">
    <property type="entry name" value="PROKAR_LIPOPROTEIN"/>
    <property type="match status" value="1"/>
</dbReference>
<dbReference type="AlphaFoldDB" id="A0A6J7T842"/>
<dbReference type="EMBL" id="CAFBQK010000044">
    <property type="protein sequence ID" value="CAB5049050.1"/>
    <property type="molecule type" value="Genomic_DNA"/>
</dbReference>
<evidence type="ECO:0000313" key="3">
    <source>
        <dbReference type="EMBL" id="CAB4765905.1"/>
    </source>
</evidence>
<organism evidence="8">
    <name type="scientific">freshwater metagenome</name>
    <dbReference type="NCBI Taxonomy" id="449393"/>
    <lineage>
        <taxon>unclassified sequences</taxon>
        <taxon>metagenomes</taxon>
        <taxon>ecological metagenomes</taxon>
    </lineage>
</organism>